<comment type="caution">
    <text evidence="1">The sequence shown here is derived from an EMBL/GenBank/DDBJ whole genome shotgun (WGS) entry which is preliminary data.</text>
</comment>
<accession>A0A235BZV6</accession>
<dbReference type="InterPro" id="IPR010846">
    <property type="entry name" value="AmiA-like"/>
</dbReference>
<protein>
    <recommendedName>
        <fullName evidence="3">DUF1460 domain-containing protein</fullName>
    </recommendedName>
</protein>
<evidence type="ECO:0000313" key="1">
    <source>
        <dbReference type="EMBL" id="OYD17327.1"/>
    </source>
</evidence>
<dbReference type="Proteomes" id="UP000215215">
    <property type="component" value="Unassembled WGS sequence"/>
</dbReference>
<proteinExistence type="predicted"/>
<dbReference type="AlphaFoldDB" id="A0A235BZV6"/>
<evidence type="ECO:0000313" key="2">
    <source>
        <dbReference type="Proteomes" id="UP000215215"/>
    </source>
</evidence>
<organism evidence="1 2">
    <name type="scientific">candidate division WOR-3 bacterium JGI_Cruoil_03_44_89</name>
    <dbReference type="NCBI Taxonomy" id="1973748"/>
    <lineage>
        <taxon>Bacteria</taxon>
        <taxon>Bacteria division WOR-3</taxon>
    </lineage>
</organism>
<dbReference type="InterPro" id="IPR038765">
    <property type="entry name" value="Papain-like_cys_pep_sf"/>
</dbReference>
<reference evidence="1 2" key="1">
    <citation type="submission" date="2017-07" db="EMBL/GenBank/DDBJ databases">
        <title>Recovery of genomes from metagenomes via a dereplication, aggregation, and scoring strategy.</title>
        <authorList>
            <person name="Sieber C.M."/>
            <person name="Probst A.J."/>
            <person name="Sharrar A."/>
            <person name="Thomas B.C."/>
            <person name="Hess M."/>
            <person name="Tringe S.G."/>
            <person name="Banfield J.F."/>
        </authorList>
    </citation>
    <scope>NUCLEOTIDE SEQUENCE [LARGE SCALE GENOMIC DNA]</scope>
    <source>
        <strain evidence="1">JGI_Cruoil_03_44_89</strain>
    </source>
</reference>
<dbReference type="Gene3D" id="1.10.3670.10">
    <property type="entry name" value="Putative xylanase like domain"/>
    <property type="match status" value="1"/>
</dbReference>
<sequence length="346" mass="40183">MLKLAPGNISIRFPFKLTSLCLLLALSGCAVMRPRWKDIELTNDEIKIAKRLEIDENELKKMKAKPLYKFSEQELDKYLSYLQEVEPNLKKRVQHLARKSTGQPYQIYLLGEFPFEIYDPEPLYSLKKSDCLVFCEHIYAMALAHNWPSFFALLQRIRYKNGEIGMLTRNHETAPDWNPNNAWLVKDITEELVGDKAVKGTMIVDRASFFKQWNIGQDIPVDTLELSYILYDVLPEIVNKLQMGDFVNIVRGYEDNKWVGHVGLITLGDDETVNFLHSESPRVVEQPIMELYYNAEEYNEECHKENKPCFYGFKFLRLREDPISELIQIDGPDAPRVTIPSGILLQ</sequence>
<dbReference type="EMBL" id="NOZQ01000024">
    <property type="protein sequence ID" value="OYD17327.1"/>
    <property type="molecule type" value="Genomic_DNA"/>
</dbReference>
<evidence type="ECO:0008006" key="3">
    <source>
        <dbReference type="Google" id="ProtNLM"/>
    </source>
</evidence>
<dbReference type="Pfam" id="PF07313">
    <property type="entry name" value="AmiA-like"/>
    <property type="match status" value="1"/>
</dbReference>
<dbReference type="SUPFAM" id="SSF54001">
    <property type="entry name" value="Cysteine proteinases"/>
    <property type="match status" value="1"/>
</dbReference>
<gene>
    <name evidence="1" type="ORF">CH333_01275</name>
</gene>
<dbReference type="PROSITE" id="PS51257">
    <property type="entry name" value="PROKAR_LIPOPROTEIN"/>
    <property type="match status" value="1"/>
</dbReference>
<name>A0A235BZV6_UNCW3</name>